<dbReference type="FunFam" id="1.20.1720.10:FF:000004">
    <property type="entry name" value="EmrB/QacA family drug resistance transporter"/>
    <property type="match status" value="1"/>
</dbReference>
<dbReference type="InterPro" id="IPR011701">
    <property type="entry name" value="MFS"/>
</dbReference>
<feature type="transmembrane region" description="Helical" evidence="7">
    <location>
        <begin position="112"/>
        <end position="133"/>
    </location>
</feature>
<evidence type="ECO:0000313" key="10">
    <source>
        <dbReference type="Proteomes" id="UP000332515"/>
    </source>
</evidence>
<dbReference type="InterPro" id="IPR036259">
    <property type="entry name" value="MFS_trans_sf"/>
</dbReference>
<protein>
    <submittedName>
        <fullName evidence="9">MFS transporter</fullName>
    </submittedName>
</protein>
<name>A0A6A7Y375_9HYPH</name>
<feature type="transmembrane region" description="Helical" evidence="7">
    <location>
        <begin position="309"/>
        <end position="331"/>
    </location>
</feature>
<keyword evidence="10" id="KW-1185">Reference proteome</keyword>
<dbReference type="EMBL" id="VWNA01000001">
    <property type="protein sequence ID" value="MQT13206.1"/>
    <property type="molecule type" value="Genomic_DNA"/>
</dbReference>
<dbReference type="GO" id="GO:0022857">
    <property type="term" value="F:transmembrane transporter activity"/>
    <property type="evidence" value="ECO:0007669"/>
    <property type="project" value="InterPro"/>
</dbReference>
<keyword evidence="2" id="KW-0813">Transport</keyword>
<feature type="transmembrane region" description="Helical" evidence="7">
    <location>
        <begin position="459"/>
        <end position="478"/>
    </location>
</feature>
<dbReference type="SUPFAM" id="SSF103473">
    <property type="entry name" value="MFS general substrate transporter"/>
    <property type="match status" value="1"/>
</dbReference>
<evidence type="ECO:0000256" key="1">
    <source>
        <dbReference type="ARBA" id="ARBA00004651"/>
    </source>
</evidence>
<feature type="transmembrane region" description="Helical" evidence="7">
    <location>
        <begin position="175"/>
        <end position="195"/>
    </location>
</feature>
<feature type="domain" description="Major facilitator superfamily (MFS) profile" evidence="8">
    <location>
        <begin position="22"/>
        <end position="481"/>
    </location>
</feature>
<feature type="transmembrane region" description="Helical" evidence="7">
    <location>
        <begin position="413"/>
        <end position="431"/>
    </location>
</feature>
<evidence type="ECO:0000256" key="3">
    <source>
        <dbReference type="ARBA" id="ARBA00022475"/>
    </source>
</evidence>
<dbReference type="PANTHER" id="PTHR23501">
    <property type="entry name" value="MAJOR FACILITATOR SUPERFAMILY"/>
    <property type="match status" value="1"/>
</dbReference>
<evidence type="ECO:0000256" key="5">
    <source>
        <dbReference type="ARBA" id="ARBA00022989"/>
    </source>
</evidence>
<feature type="transmembrane region" description="Helical" evidence="7">
    <location>
        <begin position="240"/>
        <end position="259"/>
    </location>
</feature>
<evidence type="ECO:0000256" key="2">
    <source>
        <dbReference type="ARBA" id="ARBA00022448"/>
    </source>
</evidence>
<keyword evidence="4 7" id="KW-0812">Transmembrane</keyword>
<evidence type="ECO:0000259" key="8">
    <source>
        <dbReference type="PROSITE" id="PS50850"/>
    </source>
</evidence>
<dbReference type="AlphaFoldDB" id="A0A6A7Y375"/>
<feature type="transmembrane region" description="Helical" evidence="7">
    <location>
        <begin position="207"/>
        <end position="228"/>
    </location>
</feature>
<feature type="transmembrane region" description="Helical" evidence="7">
    <location>
        <begin position="271"/>
        <end position="297"/>
    </location>
</feature>
<gene>
    <name evidence="9" type="ORF">F0357_11245</name>
</gene>
<accession>A0A6A7Y375</accession>
<dbReference type="PRINTS" id="PR01036">
    <property type="entry name" value="TCRTETB"/>
</dbReference>
<reference evidence="9 10" key="1">
    <citation type="submission" date="2019-09" db="EMBL/GenBank/DDBJ databases">
        <title>Segnochrobactrum spirostomi gen. nov., sp. nov., isolated from the ciliate Spirostomum cf. yagiui and description of a novel family, Segnochrobactraceae fam. nov. within the order Rhizobiales of the class Alphaproteobacteria.</title>
        <authorList>
            <person name="Akter S."/>
            <person name="Shazib S.U.A."/>
            <person name="Shin M.K."/>
        </authorList>
    </citation>
    <scope>NUCLEOTIDE SEQUENCE [LARGE SCALE GENOMIC DNA]</scope>
    <source>
        <strain evidence="9 10">Sp-1</strain>
    </source>
</reference>
<dbReference type="Proteomes" id="UP000332515">
    <property type="component" value="Unassembled WGS sequence"/>
</dbReference>
<keyword evidence="5 7" id="KW-1133">Transmembrane helix</keyword>
<organism evidence="9 10">
    <name type="scientific">Segnochrobactrum spirostomi</name>
    <dbReference type="NCBI Taxonomy" id="2608987"/>
    <lineage>
        <taxon>Bacteria</taxon>
        <taxon>Pseudomonadati</taxon>
        <taxon>Pseudomonadota</taxon>
        <taxon>Alphaproteobacteria</taxon>
        <taxon>Hyphomicrobiales</taxon>
        <taxon>Segnochrobactraceae</taxon>
        <taxon>Segnochrobactrum</taxon>
    </lineage>
</organism>
<dbReference type="CDD" id="cd17502">
    <property type="entry name" value="MFS_Azr1_MDR_like"/>
    <property type="match status" value="1"/>
</dbReference>
<feature type="transmembrane region" description="Helical" evidence="7">
    <location>
        <begin position="145"/>
        <end position="169"/>
    </location>
</feature>
<dbReference type="Gene3D" id="1.20.1720.10">
    <property type="entry name" value="Multidrug resistance protein D"/>
    <property type="match status" value="1"/>
</dbReference>
<feature type="transmembrane region" description="Helical" evidence="7">
    <location>
        <begin position="21"/>
        <end position="44"/>
    </location>
</feature>
<feature type="transmembrane region" description="Helical" evidence="7">
    <location>
        <begin position="88"/>
        <end position="106"/>
    </location>
</feature>
<evidence type="ECO:0000256" key="6">
    <source>
        <dbReference type="ARBA" id="ARBA00023136"/>
    </source>
</evidence>
<dbReference type="PROSITE" id="PS50850">
    <property type="entry name" value="MFS"/>
    <property type="match status" value="1"/>
</dbReference>
<dbReference type="GO" id="GO:0005886">
    <property type="term" value="C:plasma membrane"/>
    <property type="evidence" value="ECO:0007669"/>
    <property type="project" value="UniProtKB-SubCell"/>
</dbReference>
<dbReference type="Gene3D" id="1.20.1250.20">
    <property type="entry name" value="MFS general substrate transporter like domains"/>
    <property type="match status" value="1"/>
</dbReference>
<comment type="subcellular location">
    <subcellularLocation>
        <location evidence="1">Cell membrane</location>
        <topology evidence="1">Multi-pass membrane protein</topology>
    </subcellularLocation>
</comment>
<feature type="transmembrane region" description="Helical" evidence="7">
    <location>
        <begin position="367"/>
        <end position="392"/>
    </location>
</feature>
<dbReference type="InterPro" id="IPR020846">
    <property type="entry name" value="MFS_dom"/>
</dbReference>
<keyword evidence="3" id="KW-1003">Cell membrane</keyword>
<evidence type="ECO:0000313" key="9">
    <source>
        <dbReference type="EMBL" id="MQT13206.1"/>
    </source>
</evidence>
<proteinExistence type="predicted"/>
<comment type="caution">
    <text evidence="9">The sequence shown here is derived from an EMBL/GenBank/DDBJ whole genome shotgun (WGS) entry which is preliminary data.</text>
</comment>
<feature type="transmembrane region" description="Helical" evidence="7">
    <location>
        <begin position="56"/>
        <end position="76"/>
    </location>
</feature>
<dbReference type="RefSeq" id="WP_153481252.1">
    <property type="nucleotide sequence ID" value="NZ_VWNA01000001.1"/>
</dbReference>
<feature type="transmembrane region" description="Helical" evidence="7">
    <location>
        <begin position="343"/>
        <end position="361"/>
    </location>
</feature>
<sequence>MSKRPSPAPAAGPLSPADVRAVMVGIMLAMLLGAIDQTIVSTALPTIGKTLGDVEHMPWVVTSYLLAATAVTPLYGKFSDIHGRRISLLIGIATFVIGSVACALAPTMWVLIIARAVQGLGGGGLISLAQTIIADITTPKERARYQVYIASVFITSSLLGPVLGGFFAQKLHWSMIFWINVPLGIGAFWIANAALKRLPRHERRHRLDIVGALLMALATVTLMLALTWGGVRYPWGSPEVLGLVAASALLWFGFAARLLKADEPLIPLAVLSNGVVGTGTLTACFSMGTFIGLSIYMPVYFEVGLGYRASTSGLLLIPLMVGTVIGATLSGRTMAYVRHYKRLPIVGLSVSVIATALLALYCDRMPLVLFEVMLFAVSFSMGTVLPVTTVCIQNAVSTHELGTATATMNFFRQLGGAIIVAVFGAIVLSGISNPKLSATGEGIDPTALAPADLLTMFPWVLWAAAAGFALALFFLLMMEERPLRANARHAAEAAFAD</sequence>
<dbReference type="PANTHER" id="PTHR23501:SF197">
    <property type="entry name" value="COMD"/>
    <property type="match status" value="1"/>
</dbReference>
<evidence type="ECO:0000256" key="4">
    <source>
        <dbReference type="ARBA" id="ARBA00022692"/>
    </source>
</evidence>
<keyword evidence="6 7" id="KW-0472">Membrane</keyword>
<evidence type="ECO:0000256" key="7">
    <source>
        <dbReference type="SAM" id="Phobius"/>
    </source>
</evidence>
<dbReference type="Pfam" id="PF07690">
    <property type="entry name" value="MFS_1"/>
    <property type="match status" value="1"/>
</dbReference>